<reference evidence="1 2" key="1">
    <citation type="submission" date="2018-01" db="EMBL/GenBank/DDBJ databases">
        <title>Whole genome analyses suggest that Burkholderia sensu lato contains two further novel genera in the rhizoxinica-symbiotica group Mycetohabitans gen. nov., and Trinickia gen. nov.: implications for the evolution of diazotrophy and nodulation in the Burkholderiaceae.</title>
        <authorList>
            <person name="Estrada-de los Santos P."/>
            <person name="Palmer M."/>
            <person name="Chavez-Ramirez B."/>
            <person name="Beukes C."/>
            <person name="Steenkamp E.T."/>
            <person name="Hirsch A.M."/>
            <person name="Manyaka P."/>
            <person name="Maluk M."/>
            <person name="Lafos M."/>
            <person name="Crook M."/>
            <person name="Gross E."/>
            <person name="Simon M.F."/>
            <person name="Bueno dos Reis Junior F."/>
            <person name="Poole P.S."/>
            <person name="Venter S.N."/>
            <person name="James E.K."/>
        </authorList>
    </citation>
    <scope>NUCLEOTIDE SEQUENCE [LARGE SCALE GENOMIC DNA]</scope>
    <source>
        <strain evidence="1 2">GIMN1.004</strain>
    </source>
</reference>
<keyword evidence="2" id="KW-1185">Reference proteome</keyword>
<evidence type="ECO:0000313" key="1">
    <source>
        <dbReference type="EMBL" id="PMS20855.1"/>
    </source>
</evidence>
<accession>A0A2N7VUM3</accession>
<dbReference type="OrthoDB" id="7349818at2"/>
<gene>
    <name evidence="1" type="ORF">C0Z18_09995</name>
</gene>
<dbReference type="EMBL" id="PNYA01000007">
    <property type="protein sequence ID" value="PMS20855.1"/>
    <property type="molecule type" value="Genomic_DNA"/>
</dbReference>
<comment type="caution">
    <text evidence="1">The sequence shown here is derived from an EMBL/GenBank/DDBJ whole genome shotgun (WGS) entry which is preliminary data.</text>
</comment>
<organism evidence="1 2">
    <name type="scientific">Trinickia dabaoshanensis</name>
    <dbReference type="NCBI Taxonomy" id="564714"/>
    <lineage>
        <taxon>Bacteria</taxon>
        <taxon>Pseudomonadati</taxon>
        <taxon>Pseudomonadota</taxon>
        <taxon>Betaproteobacteria</taxon>
        <taxon>Burkholderiales</taxon>
        <taxon>Burkholderiaceae</taxon>
        <taxon>Trinickia</taxon>
    </lineage>
</organism>
<proteinExistence type="predicted"/>
<evidence type="ECO:0000313" key="2">
    <source>
        <dbReference type="Proteomes" id="UP000235616"/>
    </source>
</evidence>
<dbReference type="Proteomes" id="UP000235616">
    <property type="component" value="Unassembled WGS sequence"/>
</dbReference>
<sequence length="197" mass="21433">MNVTQAISPTRAPVPEPGQYWTGQGGIYAGVLPGNTEHGAQHLVFSTDEGVELNWGRATEEPIGASSAFNGAQNTETLLKTPERHPAAKWAHDYEKDGHHDFHLPSRQEWDVAAATIPSQFSDNAWYWSSTEYSMSDAYGENFAGLENEWFSKGFRGNVRAARTIPAPEHDVAQPVLPAQAAHAESVSCTPAAARFA</sequence>
<dbReference type="RefSeq" id="WP_102645236.1">
    <property type="nucleotide sequence ID" value="NZ_PNYA01000007.1"/>
</dbReference>
<dbReference type="AlphaFoldDB" id="A0A2N7VUM3"/>
<protein>
    <recommendedName>
        <fullName evidence="3">DUF1566 domain-containing protein</fullName>
    </recommendedName>
</protein>
<evidence type="ECO:0008006" key="3">
    <source>
        <dbReference type="Google" id="ProtNLM"/>
    </source>
</evidence>
<name>A0A2N7VUM3_9BURK</name>